<dbReference type="EMBL" id="CAJOBP010005940">
    <property type="protein sequence ID" value="CAF4481557.1"/>
    <property type="molecule type" value="Genomic_DNA"/>
</dbReference>
<name>A0A820UEN0_9BILA</name>
<evidence type="ECO:0000313" key="2">
    <source>
        <dbReference type="Proteomes" id="UP000663873"/>
    </source>
</evidence>
<dbReference type="GO" id="GO:0036064">
    <property type="term" value="C:ciliary basal body"/>
    <property type="evidence" value="ECO:0007669"/>
    <property type="project" value="TreeGrafter"/>
</dbReference>
<keyword evidence="2" id="KW-1185">Reference proteome</keyword>
<organism evidence="1 2">
    <name type="scientific">Rotaria socialis</name>
    <dbReference type="NCBI Taxonomy" id="392032"/>
    <lineage>
        <taxon>Eukaryota</taxon>
        <taxon>Metazoa</taxon>
        <taxon>Spiralia</taxon>
        <taxon>Gnathifera</taxon>
        <taxon>Rotifera</taxon>
        <taxon>Eurotatoria</taxon>
        <taxon>Bdelloidea</taxon>
        <taxon>Philodinida</taxon>
        <taxon>Philodinidae</taxon>
        <taxon>Rotaria</taxon>
    </lineage>
</organism>
<evidence type="ECO:0000313" key="1">
    <source>
        <dbReference type="EMBL" id="CAF4481557.1"/>
    </source>
</evidence>
<evidence type="ECO:0008006" key="3">
    <source>
        <dbReference type="Google" id="ProtNLM"/>
    </source>
</evidence>
<dbReference type="SUPFAM" id="SSF48452">
    <property type="entry name" value="TPR-like"/>
    <property type="match status" value="1"/>
</dbReference>
<dbReference type="Proteomes" id="UP000663873">
    <property type="component" value="Unassembled WGS sequence"/>
</dbReference>
<reference evidence="1" key="1">
    <citation type="submission" date="2021-02" db="EMBL/GenBank/DDBJ databases">
        <authorList>
            <person name="Nowell W R."/>
        </authorList>
    </citation>
    <scope>NUCLEOTIDE SEQUENCE</scope>
</reference>
<dbReference type="GO" id="GO:0019894">
    <property type="term" value="F:kinesin binding"/>
    <property type="evidence" value="ECO:0007669"/>
    <property type="project" value="TreeGrafter"/>
</dbReference>
<sequence>YLQALSGHRTDGYLHRRLGELVDSQGDKSEALQYYFDAYRHSPCDIQTLEWLASYYIENQYPEKAIEFCMQAALVKPEEIKWNLMVASCYRRTGNYAAALDKYKWTHQRFPDDIDCIQFLIKICIDLGLPEREVYENELKKVTKMKEIEFQRKTSASKSQNIVKGHKISSAERDVAANTRNQTFDDHRKRTPINLDNTEGVFSQQGPITMRPYVDQLPQQITYERPKTAISKKETHGIVFDDNDNAADLLPD</sequence>
<dbReference type="GO" id="GO:0097730">
    <property type="term" value="C:non-motile cilium"/>
    <property type="evidence" value="ECO:0007669"/>
    <property type="project" value="TreeGrafter"/>
</dbReference>
<protein>
    <recommendedName>
        <fullName evidence="3">Intraflagellar transport protein 88-like protein</fullName>
    </recommendedName>
</protein>
<dbReference type="GO" id="GO:0097546">
    <property type="term" value="C:ciliary base"/>
    <property type="evidence" value="ECO:0007669"/>
    <property type="project" value="TreeGrafter"/>
</dbReference>
<feature type="non-terminal residue" evidence="1">
    <location>
        <position position="1"/>
    </location>
</feature>
<proteinExistence type="predicted"/>
<dbReference type="Gene3D" id="1.25.40.10">
    <property type="entry name" value="Tetratricopeptide repeat domain"/>
    <property type="match status" value="1"/>
</dbReference>
<dbReference type="GO" id="GO:0005814">
    <property type="term" value="C:centriole"/>
    <property type="evidence" value="ECO:0007669"/>
    <property type="project" value="TreeGrafter"/>
</dbReference>
<dbReference type="PANTHER" id="PTHR44117">
    <property type="entry name" value="INTRAFLAGELLAR TRANSPORT PROTEIN 88 HOMOLOG"/>
    <property type="match status" value="1"/>
</dbReference>
<comment type="caution">
    <text evidence="1">The sequence shown here is derived from an EMBL/GenBank/DDBJ whole genome shotgun (WGS) entry which is preliminary data.</text>
</comment>
<accession>A0A820UEN0</accession>
<gene>
    <name evidence="1" type="ORF">UJA718_LOCUS24967</name>
</gene>
<dbReference type="GO" id="GO:1905515">
    <property type="term" value="P:non-motile cilium assembly"/>
    <property type="evidence" value="ECO:0007669"/>
    <property type="project" value="TreeGrafter"/>
</dbReference>
<dbReference type="InterPro" id="IPR011990">
    <property type="entry name" value="TPR-like_helical_dom_sf"/>
</dbReference>
<dbReference type="PANTHER" id="PTHR44117:SF1">
    <property type="entry name" value="INTRAFLAGELLAR TRANSPORT PROTEIN 88 HOMOLOG"/>
    <property type="match status" value="1"/>
</dbReference>
<dbReference type="GO" id="GO:0042073">
    <property type="term" value="P:intraciliary transport"/>
    <property type="evidence" value="ECO:0007669"/>
    <property type="project" value="TreeGrafter"/>
</dbReference>
<dbReference type="AlphaFoldDB" id="A0A820UEN0"/>